<dbReference type="EMBL" id="BQNB010012484">
    <property type="protein sequence ID" value="GJT04122.1"/>
    <property type="molecule type" value="Genomic_DNA"/>
</dbReference>
<sequence>RPNCSLGIVKFRNDHVAKILGYGDYQIRNVTILNVYYVEGPGHNLFSVGQFCDSNLEVAFRQHTCFIRNLEDVDLLTES</sequence>
<organism evidence="2 3">
    <name type="scientific">Tanacetum coccineum</name>
    <dbReference type="NCBI Taxonomy" id="301880"/>
    <lineage>
        <taxon>Eukaryota</taxon>
        <taxon>Viridiplantae</taxon>
        <taxon>Streptophyta</taxon>
        <taxon>Embryophyta</taxon>
        <taxon>Tracheophyta</taxon>
        <taxon>Spermatophyta</taxon>
        <taxon>Magnoliopsida</taxon>
        <taxon>eudicotyledons</taxon>
        <taxon>Gunneridae</taxon>
        <taxon>Pentapetalae</taxon>
        <taxon>asterids</taxon>
        <taxon>campanulids</taxon>
        <taxon>Asterales</taxon>
        <taxon>Asteraceae</taxon>
        <taxon>Asteroideae</taxon>
        <taxon>Anthemideae</taxon>
        <taxon>Anthemidinae</taxon>
        <taxon>Tanacetum</taxon>
    </lineage>
</organism>
<evidence type="ECO:0000313" key="2">
    <source>
        <dbReference type="EMBL" id="GJT04122.1"/>
    </source>
</evidence>
<dbReference type="Proteomes" id="UP001151760">
    <property type="component" value="Unassembled WGS sequence"/>
</dbReference>
<name>A0ABQ5ARG2_9ASTR</name>
<dbReference type="Pfam" id="PF22936">
    <property type="entry name" value="Pol_BBD"/>
    <property type="match status" value="1"/>
</dbReference>
<accession>A0ABQ5ARG2</accession>
<gene>
    <name evidence="2" type="ORF">Tco_0838584</name>
</gene>
<protein>
    <recommendedName>
        <fullName evidence="1">Retrovirus-related Pol polyprotein from transposon TNT 1-94-like beta-barrel domain-containing protein</fullName>
    </recommendedName>
</protein>
<feature type="non-terminal residue" evidence="2">
    <location>
        <position position="1"/>
    </location>
</feature>
<proteinExistence type="predicted"/>
<reference evidence="2" key="1">
    <citation type="journal article" date="2022" name="Int. J. Mol. Sci.">
        <title>Draft Genome of Tanacetum Coccineum: Genomic Comparison of Closely Related Tanacetum-Family Plants.</title>
        <authorList>
            <person name="Yamashiro T."/>
            <person name="Shiraishi A."/>
            <person name="Nakayama K."/>
            <person name="Satake H."/>
        </authorList>
    </citation>
    <scope>NUCLEOTIDE SEQUENCE</scope>
</reference>
<reference evidence="2" key="2">
    <citation type="submission" date="2022-01" db="EMBL/GenBank/DDBJ databases">
        <authorList>
            <person name="Yamashiro T."/>
            <person name="Shiraishi A."/>
            <person name="Satake H."/>
            <person name="Nakayama K."/>
        </authorList>
    </citation>
    <scope>NUCLEOTIDE SEQUENCE</scope>
</reference>
<evidence type="ECO:0000313" key="3">
    <source>
        <dbReference type="Proteomes" id="UP001151760"/>
    </source>
</evidence>
<keyword evidence="3" id="KW-1185">Reference proteome</keyword>
<evidence type="ECO:0000259" key="1">
    <source>
        <dbReference type="Pfam" id="PF22936"/>
    </source>
</evidence>
<dbReference type="InterPro" id="IPR054722">
    <property type="entry name" value="PolX-like_BBD"/>
</dbReference>
<comment type="caution">
    <text evidence="2">The sequence shown here is derived from an EMBL/GenBank/DDBJ whole genome shotgun (WGS) entry which is preliminary data.</text>
</comment>
<feature type="domain" description="Retrovirus-related Pol polyprotein from transposon TNT 1-94-like beta-barrel" evidence="1">
    <location>
        <begin position="7"/>
        <end position="54"/>
    </location>
</feature>